<proteinExistence type="inferred from homology"/>
<feature type="region of interest" description="Disordered" evidence="7">
    <location>
        <begin position="1"/>
        <end position="95"/>
    </location>
</feature>
<comment type="subcellular location">
    <subcellularLocation>
        <location evidence="6">Cell membrane</location>
        <topology evidence="6">Multi-pass membrane protein</topology>
    </subcellularLocation>
    <subcellularLocation>
        <location evidence="1">Membrane</location>
        <topology evidence="1">Multi-pass membrane protein</topology>
    </subcellularLocation>
</comment>
<keyword evidence="5 6" id="KW-0472">Membrane</keyword>
<organism evidence="8 9">
    <name type="scientific">Powellomyces hirtus</name>
    <dbReference type="NCBI Taxonomy" id="109895"/>
    <lineage>
        <taxon>Eukaryota</taxon>
        <taxon>Fungi</taxon>
        <taxon>Fungi incertae sedis</taxon>
        <taxon>Chytridiomycota</taxon>
        <taxon>Chytridiomycota incertae sedis</taxon>
        <taxon>Chytridiomycetes</taxon>
        <taxon>Spizellomycetales</taxon>
        <taxon>Powellomycetaceae</taxon>
        <taxon>Powellomyces</taxon>
    </lineage>
</organism>
<protein>
    <recommendedName>
        <fullName evidence="6">Protein PNS1</fullName>
    </recommendedName>
</protein>
<dbReference type="AlphaFoldDB" id="A0A507DWT8"/>
<feature type="transmembrane region" description="Helical" evidence="6">
    <location>
        <begin position="387"/>
        <end position="409"/>
    </location>
</feature>
<feature type="transmembrane region" description="Helical" evidence="6">
    <location>
        <begin position="290"/>
        <end position="311"/>
    </location>
</feature>
<evidence type="ECO:0000256" key="4">
    <source>
        <dbReference type="ARBA" id="ARBA00022989"/>
    </source>
</evidence>
<evidence type="ECO:0000256" key="1">
    <source>
        <dbReference type="ARBA" id="ARBA00004141"/>
    </source>
</evidence>
<gene>
    <name evidence="8" type="ORF">PhCBS80983_g04890</name>
</gene>
<evidence type="ECO:0000313" key="9">
    <source>
        <dbReference type="Proteomes" id="UP000318582"/>
    </source>
</evidence>
<feature type="compositionally biased region" description="Low complexity" evidence="7">
    <location>
        <begin position="80"/>
        <end position="92"/>
    </location>
</feature>
<comment type="function">
    <text evidence="6">Probably involved in transport through the plasma membrane.</text>
</comment>
<dbReference type="Proteomes" id="UP000318582">
    <property type="component" value="Unassembled WGS sequence"/>
</dbReference>
<feature type="transmembrane region" description="Helical" evidence="6">
    <location>
        <begin position="134"/>
        <end position="155"/>
    </location>
</feature>
<comment type="caution">
    <text evidence="8">The sequence shown here is derived from an EMBL/GenBank/DDBJ whole genome shotgun (WGS) entry which is preliminary data.</text>
</comment>
<dbReference type="PANTHER" id="PTHR12385">
    <property type="entry name" value="CHOLINE TRANSPORTER-LIKE (SLC FAMILY 44)"/>
    <property type="match status" value="1"/>
</dbReference>
<feature type="transmembrane region" description="Helical" evidence="6">
    <location>
        <begin position="489"/>
        <end position="510"/>
    </location>
</feature>
<evidence type="ECO:0000256" key="3">
    <source>
        <dbReference type="ARBA" id="ARBA00022692"/>
    </source>
</evidence>
<evidence type="ECO:0000256" key="5">
    <source>
        <dbReference type="ARBA" id="ARBA00023136"/>
    </source>
</evidence>
<evidence type="ECO:0000256" key="7">
    <source>
        <dbReference type="SAM" id="MobiDB-lite"/>
    </source>
</evidence>
<evidence type="ECO:0000313" key="8">
    <source>
        <dbReference type="EMBL" id="TPX55986.1"/>
    </source>
</evidence>
<feature type="transmembrane region" description="Helical" evidence="6">
    <location>
        <begin position="331"/>
        <end position="350"/>
    </location>
</feature>
<reference evidence="8 9" key="1">
    <citation type="journal article" date="2019" name="Sci. Rep.">
        <title>Comparative genomics of chytrid fungi reveal insights into the obligate biotrophic and pathogenic lifestyle of Synchytrium endobioticum.</title>
        <authorList>
            <person name="van de Vossenberg B.T.L.H."/>
            <person name="Warris S."/>
            <person name="Nguyen H.D.T."/>
            <person name="van Gent-Pelzer M.P.E."/>
            <person name="Joly D.L."/>
            <person name="van de Geest H.C."/>
            <person name="Bonants P.J.M."/>
            <person name="Smith D.S."/>
            <person name="Levesque C.A."/>
            <person name="van der Lee T.A.J."/>
        </authorList>
    </citation>
    <scope>NUCLEOTIDE SEQUENCE [LARGE SCALE GENOMIC DNA]</scope>
    <source>
        <strain evidence="8 9">CBS 809.83</strain>
    </source>
</reference>
<dbReference type="InterPro" id="IPR007603">
    <property type="entry name" value="Choline_transptr-like"/>
</dbReference>
<dbReference type="EMBL" id="QEAQ01000089">
    <property type="protein sequence ID" value="TPX55986.1"/>
    <property type="molecule type" value="Genomic_DNA"/>
</dbReference>
<dbReference type="GO" id="GO:0005886">
    <property type="term" value="C:plasma membrane"/>
    <property type="evidence" value="ECO:0007669"/>
    <property type="project" value="UniProtKB-SubCell"/>
</dbReference>
<feature type="transmembrane region" description="Helical" evidence="6">
    <location>
        <begin position="175"/>
        <end position="197"/>
    </location>
</feature>
<evidence type="ECO:0000256" key="6">
    <source>
        <dbReference type="RuleBase" id="RU368066"/>
    </source>
</evidence>
<name>A0A507DWT8_9FUNG</name>
<dbReference type="GO" id="GO:0022857">
    <property type="term" value="F:transmembrane transporter activity"/>
    <property type="evidence" value="ECO:0007669"/>
    <property type="project" value="UniProtKB-UniRule"/>
</dbReference>
<comment type="similarity">
    <text evidence="2 6">Belongs to the CTL (choline transporter-like) family.</text>
</comment>
<feature type="transmembrane region" description="Helical" evidence="6">
    <location>
        <begin position="517"/>
        <end position="534"/>
    </location>
</feature>
<sequence length="575" mass="62357">MPPHPKGAGYIPLTAPLSPYTPAAPAIRSPASSVSSQDNEHPLLALHSSPHHRGYRPQPAPSPYAEPPLDNLDNDNHDGAVASNSDSANSVSQHPNPLLEKLLSNTSLYDDASATPDAVLTHFDDRTYNDLPVAILYILCFAALLVTGAVMWATTTPGPAETILPRSVYKTIKDSAALLTATTIGAVALCCLWLSMLRSFVRPVVLVTIYTIPMTCLAMFSVMVTNSVLGKVNDAPYLGIQYDGMIVGASAFLLSGLASVIYLYRKRKETEQTVHILQLSCDILRTNPGIFIVSIGLTTAYTLFAFTWVLLFSRLFLRGWKDTDPSGIAHWHFAGGTGWAVTFFVLMYFWTSAIFKNVEKVTIAGVVGEWYFQRPEDSVSADRTWKYFVAAATTSFGSICLGSLILGVIQTLQFASRAARRVSGTHTPLHRLLTSCLDCGGHLADNVTSYALVYVGLTGSSFTRASYSTTRVFRRNLILGLVTTTVTRLILFVTTTTLAMAAGITSFFFASRALASPYAYVVGVVGAVVPYYLVQVLAHVVQNTVDATFICYLLDIDANTVNCDTAHRIFGTLVT</sequence>
<dbReference type="Pfam" id="PF04515">
    <property type="entry name" value="Choline_transpo"/>
    <property type="match status" value="1"/>
</dbReference>
<keyword evidence="9" id="KW-1185">Reference proteome</keyword>
<feature type="transmembrane region" description="Helical" evidence="6">
    <location>
        <begin position="204"/>
        <end position="224"/>
    </location>
</feature>
<feature type="transmembrane region" description="Helical" evidence="6">
    <location>
        <begin position="244"/>
        <end position="264"/>
    </location>
</feature>
<keyword evidence="3 6" id="KW-0812">Transmembrane</keyword>
<evidence type="ECO:0000256" key="2">
    <source>
        <dbReference type="ARBA" id="ARBA00007168"/>
    </source>
</evidence>
<accession>A0A507DWT8</accession>
<keyword evidence="4 6" id="KW-1133">Transmembrane helix</keyword>
<dbReference type="PANTHER" id="PTHR12385:SF88">
    <property type="entry name" value="CHOLINE TRANSPORTER-LIKE PROTEIN CTL1"/>
    <property type="match status" value="1"/>
</dbReference>
<feature type="compositionally biased region" description="Low complexity" evidence="7">
    <location>
        <begin position="23"/>
        <end position="48"/>
    </location>
</feature>